<feature type="region of interest" description="Disordered" evidence="1">
    <location>
        <begin position="215"/>
        <end position="235"/>
    </location>
</feature>
<feature type="compositionally biased region" description="Acidic residues" evidence="1">
    <location>
        <begin position="226"/>
        <end position="235"/>
    </location>
</feature>
<keyword evidence="2" id="KW-0812">Transmembrane</keyword>
<dbReference type="InParanoid" id="A0A0D0E4W3"/>
<reference evidence="4" key="2">
    <citation type="submission" date="2015-01" db="EMBL/GenBank/DDBJ databases">
        <title>Evolutionary Origins and Diversification of the Mycorrhizal Mutualists.</title>
        <authorList>
            <consortium name="DOE Joint Genome Institute"/>
            <consortium name="Mycorrhizal Genomics Consortium"/>
            <person name="Kohler A."/>
            <person name="Kuo A."/>
            <person name="Nagy L.G."/>
            <person name="Floudas D."/>
            <person name="Copeland A."/>
            <person name="Barry K.W."/>
            <person name="Cichocki N."/>
            <person name="Veneault-Fourrey C."/>
            <person name="LaButti K."/>
            <person name="Lindquist E.A."/>
            <person name="Lipzen A."/>
            <person name="Lundell T."/>
            <person name="Morin E."/>
            <person name="Murat C."/>
            <person name="Riley R."/>
            <person name="Ohm R."/>
            <person name="Sun H."/>
            <person name="Tunlid A."/>
            <person name="Henrissat B."/>
            <person name="Grigoriev I.V."/>
            <person name="Hibbett D.S."/>
            <person name="Martin F."/>
        </authorList>
    </citation>
    <scope>NUCLEOTIDE SEQUENCE [LARGE SCALE GENOMIC DNA]</scope>
    <source>
        <strain evidence="4">Ve08.2h10</strain>
    </source>
</reference>
<reference evidence="3 4" key="1">
    <citation type="submission" date="2014-04" db="EMBL/GenBank/DDBJ databases">
        <authorList>
            <consortium name="DOE Joint Genome Institute"/>
            <person name="Kuo A."/>
            <person name="Kohler A."/>
            <person name="Jargeat P."/>
            <person name="Nagy L.G."/>
            <person name="Floudas D."/>
            <person name="Copeland A."/>
            <person name="Barry K.W."/>
            <person name="Cichocki N."/>
            <person name="Veneault-Fourrey C."/>
            <person name="LaButti K."/>
            <person name="Lindquist E.A."/>
            <person name="Lipzen A."/>
            <person name="Lundell T."/>
            <person name="Morin E."/>
            <person name="Murat C."/>
            <person name="Sun H."/>
            <person name="Tunlid A."/>
            <person name="Henrissat B."/>
            <person name="Grigoriev I.V."/>
            <person name="Hibbett D.S."/>
            <person name="Martin F."/>
            <person name="Nordberg H.P."/>
            <person name="Cantor M.N."/>
            <person name="Hua S.X."/>
        </authorList>
    </citation>
    <scope>NUCLEOTIDE SEQUENCE [LARGE SCALE GENOMIC DNA]</scope>
    <source>
        <strain evidence="3 4">Ve08.2h10</strain>
    </source>
</reference>
<feature type="transmembrane region" description="Helical" evidence="2">
    <location>
        <begin position="27"/>
        <end position="51"/>
    </location>
</feature>
<gene>
    <name evidence="3" type="ORF">PAXRUDRAFT_131945</name>
</gene>
<dbReference type="HOGENOM" id="CLU_102614_0_0_1"/>
<keyword evidence="2" id="KW-0472">Membrane</keyword>
<accession>A0A0D0E4W3</accession>
<evidence type="ECO:0000256" key="1">
    <source>
        <dbReference type="SAM" id="MobiDB-lite"/>
    </source>
</evidence>
<keyword evidence="4" id="KW-1185">Reference proteome</keyword>
<proteinExistence type="predicted"/>
<dbReference type="Proteomes" id="UP000054538">
    <property type="component" value="Unassembled WGS sequence"/>
</dbReference>
<organism evidence="3 4">
    <name type="scientific">Paxillus rubicundulus Ve08.2h10</name>
    <dbReference type="NCBI Taxonomy" id="930991"/>
    <lineage>
        <taxon>Eukaryota</taxon>
        <taxon>Fungi</taxon>
        <taxon>Dikarya</taxon>
        <taxon>Basidiomycota</taxon>
        <taxon>Agaricomycotina</taxon>
        <taxon>Agaricomycetes</taxon>
        <taxon>Agaricomycetidae</taxon>
        <taxon>Boletales</taxon>
        <taxon>Paxilineae</taxon>
        <taxon>Paxillaceae</taxon>
        <taxon>Paxillus</taxon>
    </lineage>
</organism>
<dbReference type="EMBL" id="KN824858">
    <property type="protein sequence ID" value="KIK99481.1"/>
    <property type="molecule type" value="Genomic_DNA"/>
</dbReference>
<protein>
    <recommendedName>
        <fullName evidence="5">Copper transporter</fullName>
    </recommendedName>
</protein>
<dbReference type="AlphaFoldDB" id="A0A0D0E4W3"/>
<keyword evidence="2" id="KW-1133">Transmembrane helix</keyword>
<feature type="transmembrane region" description="Helical" evidence="2">
    <location>
        <begin position="72"/>
        <end position="94"/>
    </location>
</feature>
<name>A0A0D0E4W3_9AGAM</name>
<evidence type="ECO:0000313" key="4">
    <source>
        <dbReference type="Proteomes" id="UP000054538"/>
    </source>
</evidence>
<evidence type="ECO:0000313" key="3">
    <source>
        <dbReference type="EMBL" id="KIK99481.1"/>
    </source>
</evidence>
<dbReference type="OrthoDB" id="73901at2759"/>
<evidence type="ECO:0000256" key="2">
    <source>
        <dbReference type="SAM" id="Phobius"/>
    </source>
</evidence>
<evidence type="ECO:0008006" key="5">
    <source>
        <dbReference type="Google" id="ProtNLM"/>
    </source>
</evidence>
<sequence length="235" mass="26411">MDGWVDYLHLGFLGEHILFSSLRLHSFWAFLLSSVVITVVCLSERFLTVVLNKHVQPRWARSRLANAVWRSSVYGLVTLLRLLYMLVAMSYQLGLKFTLQSHRCCRKEACSQACASLRPRLLTSCTQVVTLVEEPLLSTSVGRRLRPHARSKPTAILIHPNESNLARADAAALELGIAGDTELVKGNRAPDGQESWQQGKGRDVAREMFGDTHYRQHPDASNVFDIGDDEEHMIS</sequence>